<reference evidence="5 6" key="1">
    <citation type="submission" date="2023-11" db="EMBL/GenBank/DDBJ databases">
        <title>Halocaridina rubra genome assembly.</title>
        <authorList>
            <person name="Smith C."/>
        </authorList>
    </citation>
    <scope>NUCLEOTIDE SEQUENCE [LARGE SCALE GENOMIC DNA]</scope>
    <source>
        <strain evidence="5">EP-1</strain>
        <tissue evidence="5">Whole</tissue>
    </source>
</reference>
<dbReference type="Proteomes" id="UP001381693">
    <property type="component" value="Unassembled WGS sequence"/>
</dbReference>
<dbReference type="PANTHER" id="PTHR12236:SF79">
    <property type="entry name" value="CUTICULAR PROTEIN 50CB-RELATED"/>
    <property type="match status" value="1"/>
</dbReference>
<dbReference type="InterPro" id="IPR000618">
    <property type="entry name" value="Insect_cuticle"/>
</dbReference>
<evidence type="ECO:0000256" key="1">
    <source>
        <dbReference type="ARBA" id="ARBA00022460"/>
    </source>
</evidence>
<evidence type="ECO:0000256" key="2">
    <source>
        <dbReference type="PROSITE-ProRule" id="PRU00497"/>
    </source>
</evidence>
<feature type="signal peptide" evidence="4">
    <location>
        <begin position="1"/>
        <end position="21"/>
    </location>
</feature>
<dbReference type="GO" id="GO:0005615">
    <property type="term" value="C:extracellular space"/>
    <property type="evidence" value="ECO:0007669"/>
    <property type="project" value="TreeGrafter"/>
</dbReference>
<evidence type="ECO:0000313" key="6">
    <source>
        <dbReference type="Proteomes" id="UP001381693"/>
    </source>
</evidence>
<evidence type="ECO:0000313" key="5">
    <source>
        <dbReference type="EMBL" id="KAK7071139.1"/>
    </source>
</evidence>
<dbReference type="EMBL" id="JAXCGZ010015130">
    <property type="protein sequence ID" value="KAK7071139.1"/>
    <property type="molecule type" value="Genomic_DNA"/>
</dbReference>
<accession>A0AAN9A1Q2</accession>
<dbReference type="GO" id="GO:0031012">
    <property type="term" value="C:extracellular matrix"/>
    <property type="evidence" value="ECO:0007669"/>
    <property type="project" value="TreeGrafter"/>
</dbReference>
<sequence>MVGKLTFFICLASGLYSFVAGDIVFPDALPRPRPLSRPLPLAGNPLAQPRPLHHVGHTPRQLSHAEPHPPAHYNYEYVVRDDLTGTHFGHAESREGYLTEGEYFVHLPDGRIQRVTYYADETGYHATVTYEGEAILTPVPLPHHGHPLPKPTYGAPIPTALRPINLAPIYNAPSPTTLTPIVPGPVRPIPQLRPFLP</sequence>
<dbReference type="PANTHER" id="PTHR12236">
    <property type="entry name" value="STRUCTURAL CONTITUENT OF CUTICLE"/>
    <property type="match status" value="1"/>
</dbReference>
<keyword evidence="4" id="KW-0732">Signal</keyword>
<dbReference type="InterPro" id="IPR051217">
    <property type="entry name" value="Insect_Cuticle_Struc_Prot"/>
</dbReference>
<dbReference type="GO" id="GO:0042302">
    <property type="term" value="F:structural constituent of cuticle"/>
    <property type="evidence" value="ECO:0007669"/>
    <property type="project" value="UniProtKB-UniRule"/>
</dbReference>
<dbReference type="InterPro" id="IPR031311">
    <property type="entry name" value="CHIT_BIND_RR_consensus"/>
</dbReference>
<gene>
    <name evidence="5" type="ORF">SK128_018910</name>
</gene>
<feature type="region of interest" description="Disordered" evidence="3">
    <location>
        <begin position="39"/>
        <end position="67"/>
    </location>
</feature>
<proteinExistence type="predicted"/>
<feature type="chain" id="PRO_5042877417" evidence="4">
    <location>
        <begin position="22"/>
        <end position="197"/>
    </location>
</feature>
<organism evidence="5 6">
    <name type="scientific">Halocaridina rubra</name>
    <name type="common">Hawaiian red shrimp</name>
    <dbReference type="NCBI Taxonomy" id="373956"/>
    <lineage>
        <taxon>Eukaryota</taxon>
        <taxon>Metazoa</taxon>
        <taxon>Ecdysozoa</taxon>
        <taxon>Arthropoda</taxon>
        <taxon>Crustacea</taxon>
        <taxon>Multicrustacea</taxon>
        <taxon>Malacostraca</taxon>
        <taxon>Eumalacostraca</taxon>
        <taxon>Eucarida</taxon>
        <taxon>Decapoda</taxon>
        <taxon>Pleocyemata</taxon>
        <taxon>Caridea</taxon>
        <taxon>Atyoidea</taxon>
        <taxon>Atyidae</taxon>
        <taxon>Halocaridina</taxon>
    </lineage>
</organism>
<protein>
    <submittedName>
        <fullName evidence="5">Uncharacterized protein</fullName>
    </submittedName>
</protein>
<dbReference type="Pfam" id="PF00379">
    <property type="entry name" value="Chitin_bind_4"/>
    <property type="match status" value="1"/>
</dbReference>
<dbReference type="AlphaFoldDB" id="A0AAN9A1Q2"/>
<name>A0AAN9A1Q2_HALRR</name>
<evidence type="ECO:0000256" key="4">
    <source>
        <dbReference type="SAM" id="SignalP"/>
    </source>
</evidence>
<dbReference type="PROSITE" id="PS51155">
    <property type="entry name" value="CHIT_BIND_RR_2"/>
    <property type="match status" value="1"/>
</dbReference>
<evidence type="ECO:0000256" key="3">
    <source>
        <dbReference type="SAM" id="MobiDB-lite"/>
    </source>
</evidence>
<keyword evidence="6" id="KW-1185">Reference proteome</keyword>
<comment type="caution">
    <text evidence="5">The sequence shown here is derived from an EMBL/GenBank/DDBJ whole genome shotgun (WGS) entry which is preliminary data.</text>
</comment>
<dbReference type="PROSITE" id="PS00233">
    <property type="entry name" value="CHIT_BIND_RR_1"/>
    <property type="match status" value="1"/>
</dbReference>
<keyword evidence="1 2" id="KW-0193">Cuticle</keyword>